<dbReference type="STRING" id="1408254.T458_11715"/>
<name>V6M7K8_9BACL</name>
<dbReference type="PROSITE" id="PS51257">
    <property type="entry name" value="PROKAR_LIPOPROTEIN"/>
    <property type="match status" value="1"/>
</dbReference>
<evidence type="ECO:0000256" key="1">
    <source>
        <dbReference type="ARBA" id="ARBA00022729"/>
    </source>
</evidence>
<dbReference type="Gene3D" id="3.40.190.170">
    <property type="entry name" value="Bacterial extracellular solute-binding protein, family 7"/>
    <property type="match status" value="1"/>
</dbReference>
<dbReference type="PATRIC" id="fig|1408254.3.peg.2307"/>
<keyword evidence="4" id="KW-1185">Reference proteome</keyword>
<keyword evidence="1 2" id="KW-0732">Signal</keyword>
<evidence type="ECO:0000313" key="3">
    <source>
        <dbReference type="EMBL" id="EST54531.1"/>
    </source>
</evidence>
<dbReference type="HOGENOM" id="CLU_068413_0_0_9"/>
<dbReference type="eggNOG" id="COG1638">
    <property type="taxonomic scope" value="Bacteria"/>
</dbReference>
<dbReference type="Pfam" id="PF03480">
    <property type="entry name" value="DctP"/>
    <property type="match status" value="1"/>
</dbReference>
<dbReference type="PANTHER" id="PTHR33376:SF15">
    <property type="entry name" value="BLL6794 PROTEIN"/>
    <property type="match status" value="1"/>
</dbReference>
<dbReference type="OrthoDB" id="9815946at2"/>
<evidence type="ECO:0000313" key="4">
    <source>
        <dbReference type="Proteomes" id="UP000017973"/>
    </source>
</evidence>
<evidence type="ECO:0008006" key="5">
    <source>
        <dbReference type="Google" id="ProtNLM"/>
    </source>
</evidence>
<accession>V6M7K8</accession>
<comment type="caution">
    <text evidence="3">The sequence shown here is derived from an EMBL/GenBank/DDBJ whole genome shotgun (WGS) entry which is preliminary data.</text>
</comment>
<protein>
    <recommendedName>
        <fullName evidence="5">C4-dicarboxylate ABC transporter substrate-binding protein</fullName>
    </recommendedName>
</protein>
<sequence length="344" mass="38936">MFKFVRPRIFLSLLCCLLLLAGCGSNSASGPASSAGSAGSSSGPVELKLVSFLALDHPFPKDMIPLWKEKVEKELNGAVTIRVVGGPESLPVGDQFDAVRNGVVDIGFNVSSYYGHLMPESHSLNLSPFTPAEERENGYFDYMSDRFKQNNLVYLGRWLSESPYYFWTNKKIQALDELKGSKFRSNSTYHEVMLALEMVPMEVNPGDVYTSLERKMVDGFGFPLLGPRLNGWTEVTKYLIDEPFLNQNATILMNVKAFESLSSENQQKLLALTKDFETEMVEYFKKENEKEKQTLQEKGVELIKLSPEDSQKFQEIVKREKWGVLEKAVPDQVNELKKLLKYNP</sequence>
<gene>
    <name evidence="3" type="ORF">T458_11715</name>
</gene>
<dbReference type="AlphaFoldDB" id="V6M7K8"/>
<reference evidence="3 4" key="1">
    <citation type="journal article" date="2014" name="Genome Announc.">
        <title>Draft Genome Sequence of Brevibacillus panacihumi Strain W25, a Halotolerant Hydrocarbon-Degrading Bacterium.</title>
        <authorList>
            <person name="Wang X."/>
            <person name="Jin D."/>
            <person name="Zhou L."/>
            <person name="Wu L."/>
            <person name="An W."/>
            <person name="Chen Y."/>
            <person name="Zhao L."/>
        </authorList>
    </citation>
    <scope>NUCLEOTIDE SEQUENCE [LARGE SCALE GENOMIC DNA]</scope>
    <source>
        <strain evidence="3 4">W25</strain>
    </source>
</reference>
<proteinExistence type="predicted"/>
<dbReference type="EMBL" id="AYJU01000016">
    <property type="protein sequence ID" value="EST54531.1"/>
    <property type="molecule type" value="Genomic_DNA"/>
</dbReference>
<feature type="chain" id="PRO_5038653058" description="C4-dicarboxylate ABC transporter substrate-binding protein" evidence="2">
    <location>
        <begin position="29"/>
        <end position="344"/>
    </location>
</feature>
<dbReference type="RefSeq" id="WP_023556277.1">
    <property type="nucleotide sequence ID" value="NZ_KI629782.1"/>
</dbReference>
<dbReference type="NCBIfam" id="NF037995">
    <property type="entry name" value="TRAP_S1"/>
    <property type="match status" value="1"/>
</dbReference>
<dbReference type="InterPro" id="IPR018389">
    <property type="entry name" value="DctP_fam"/>
</dbReference>
<dbReference type="InterPro" id="IPR038404">
    <property type="entry name" value="TRAP_DctP_sf"/>
</dbReference>
<dbReference type="Proteomes" id="UP000017973">
    <property type="component" value="Unassembled WGS sequence"/>
</dbReference>
<evidence type="ECO:0000256" key="2">
    <source>
        <dbReference type="SAM" id="SignalP"/>
    </source>
</evidence>
<dbReference type="PANTHER" id="PTHR33376">
    <property type="match status" value="1"/>
</dbReference>
<feature type="signal peptide" evidence="2">
    <location>
        <begin position="1"/>
        <end position="28"/>
    </location>
</feature>
<organism evidence="3 4">
    <name type="scientific">Brevibacillus panacihumi W25</name>
    <dbReference type="NCBI Taxonomy" id="1408254"/>
    <lineage>
        <taxon>Bacteria</taxon>
        <taxon>Bacillati</taxon>
        <taxon>Bacillota</taxon>
        <taxon>Bacilli</taxon>
        <taxon>Bacillales</taxon>
        <taxon>Paenibacillaceae</taxon>
        <taxon>Brevibacillus</taxon>
    </lineage>
</organism>
<dbReference type="GO" id="GO:0055085">
    <property type="term" value="P:transmembrane transport"/>
    <property type="evidence" value="ECO:0007669"/>
    <property type="project" value="InterPro"/>
</dbReference>